<dbReference type="InterPro" id="IPR000467">
    <property type="entry name" value="G_patch_dom"/>
</dbReference>
<gene>
    <name evidence="2" type="ORF">OIU74_019317</name>
</gene>
<evidence type="ECO:0000313" key="3">
    <source>
        <dbReference type="Proteomes" id="UP001151752"/>
    </source>
</evidence>
<reference evidence="2" key="1">
    <citation type="submission" date="2022-11" db="EMBL/GenBank/DDBJ databases">
        <authorList>
            <person name="Hyden B.L."/>
            <person name="Feng K."/>
            <person name="Yates T."/>
            <person name="Jawdy S."/>
            <person name="Smart L.B."/>
            <person name="Muchero W."/>
        </authorList>
    </citation>
    <scope>NUCLEOTIDE SEQUENCE</scope>
    <source>
        <tissue evidence="2">Shoot tip</tissue>
    </source>
</reference>
<feature type="domain" description="G-patch" evidence="1">
    <location>
        <begin position="40"/>
        <end position="60"/>
    </location>
</feature>
<name>A0A9Q1AJ92_9ROSI</name>
<dbReference type="Proteomes" id="UP001151752">
    <property type="component" value="Chromosome 10"/>
</dbReference>
<dbReference type="Pfam" id="PF01585">
    <property type="entry name" value="G-patch"/>
    <property type="match status" value="1"/>
</dbReference>
<keyword evidence="3" id="KW-1185">Reference proteome</keyword>
<reference evidence="2" key="2">
    <citation type="journal article" date="2023" name="Int. J. Mol. Sci.">
        <title>De Novo Assembly and Annotation of 11 Diverse Shrub Willow (Salix) Genomes Reveals Novel Gene Organization in Sex-Linked Regions.</title>
        <authorList>
            <person name="Hyden B."/>
            <person name="Feng K."/>
            <person name="Yates T.B."/>
            <person name="Jawdy S."/>
            <person name="Cereghino C."/>
            <person name="Smart L.B."/>
            <person name="Muchero W."/>
        </authorList>
    </citation>
    <scope>NUCLEOTIDE SEQUENCE</scope>
    <source>
        <tissue evidence="2">Shoot tip</tissue>
    </source>
</reference>
<dbReference type="EMBL" id="JAPFFM010000002">
    <property type="protein sequence ID" value="KAJ6773293.1"/>
    <property type="molecule type" value="Genomic_DNA"/>
</dbReference>
<sequence>MRLQCRSVMISPSGSGLIDFFVRWKMGEQFRVQQQPMTPRSNGGFQLLKKHGWKEGTGLGISVLAFYSECYRPLIFWQFSTCNFTESEHKLLAGILSTTSHRSLSWKAFPLRKPSRYSTNRIRCSKGTNTSAVAIHLGKTSVPATLFVAWKSNVCRRN</sequence>
<comment type="caution">
    <text evidence="2">The sequence shown here is derived from an EMBL/GenBank/DDBJ whole genome shotgun (WGS) entry which is preliminary data.</text>
</comment>
<protein>
    <recommendedName>
        <fullName evidence="1">G-patch domain-containing protein</fullName>
    </recommendedName>
</protein>
<organism evidence="2 3">
    <name type="scientific">Salix koriyanagi</name>
    <dbReference type="NCBI Taxonomy" id="2511006"/>
    <lineage>
        <taxon>Eukaryota</taxon>
        <taxon>Viridiplantae</taxon>
        <taxon>Streptophyta</taxon>
        <taxon>Embryophyta</taxon>
        <taxon>Tracheophyta</taxon>
        <taxon>Spermatophyta</taxon>
        <taxon>Magnoliopsida</taxon>
        <taxon>eudicotyledons</taxon>
        <taxon>Gunneridae</taxon>
        <taxon>Pentapetalae</taxon>
        <taxon>rosids</taxon>
        <taxon>fabids</taxon>
        <taxon>Malpighiales</taxon>
        <taxon>Salicaceae</taxon>
        <taxon>Saliceae</taxon>
        <taxon>Salix</taxon>
    </lineage>
</organism>
<proteinExistence type="predicted"/>
<accession>A0A9Q1AJ92</accession>
<dbReference type="AlphaFoldDB" id="A0A9Q1AJ92"/>
<dbReference type="PROSITE" id="PS50174">
    <property type="entry name" value="G_PATCH"/>
    <property type="match status" value="1"/>
</dbReference>
<dbReference type="GO" id="GO:0003676">
    <property type="term" value="F:nucleic acid binding"/>
    <property type="evidence" value="ECO:0007669"/>
    <property type="project" value="InterPro"/>
</dbReference>
<evidence type="ECO:0000259" key="1">
    <source>
        <dbReference type="PROSITE" id="PS50174"/>
    </source>
</evidence>
<evidence type="ECO:0000313" key="2">
    <source>
        <dbReference type="EMBL" id="KAJ6773293.1"/>
    </source>
</evidence>